<dbReference type="InterPro" id="IPR013083">
    <property type="entry name" value="Znf_RING/FYVE/PHD"/>
</dbReference>
<accession>A0A0D3JH43</accession>
<evidence type="ECO:0008006" key="19">
    <source>
        <dbReference type="Google" id="ProtNLM"/>
    </source>
</evidence>
<dbReference type="CDD" id="cd18793">
    <property type="entry name" value="SF2_C_SNF"/>
    <property type="match status" value="1"/>
</dbReference>
<dbReference type="InterPro" id="IPR001650">
    <property type="entry name" value="Helicase_C-like"/>
</dbReference>
<keyword evidence="7" id="KW-0067">ATP-binding</keyword>
<dbReference type="KEGG" id="ehx:EMIHUDRAFT_95448"/>
<dbReference type="Pfam" id="PF00176">
    <property type="entry name" value="SNF2-rel_dom"/>
    <property type="match status" value="1"/>
</dbReference>
<dbReference type="InterPro" id="IPR044669">
    <property type="entry name" value="YneE/VCCN1/2-like"/>
</dbReference>
<dbReference type="EnsemblProtists" id="EOD22828">
    <property type="protein sequence ID" value="EOD22828"/>
    <property type="gene ID" value="EMIHUDRAFT_95448"/>
</dbReference>
<dbReference type="PaxDb" id="2903-EOD22828"/>
<dbReference type="GO" id="GO:0004386">
    <property type="term" value="F:helicase activity"/>
    <property type="evidence" value="ECO:0007669"/>
    <property type="project" value="UniProtKB-KW"/>
</dbReference>
<keyword evidence="6" id="KW-0347">Helicase</keyword>
<feature type="region of interest" description="Disordered" evidence="12">
    <location>
        <begin position="1214"/>
        <end position="1237"/>
    </location>
</feature>
<evidence type="ECO:0000313" key="17">
    <source>
        <dbReference type="EnsemblProtists" id="EOD22828"/>
    </source>
</evidence>
<feature type="domain" description="RING-type" evidence="14">
    <location>
        <begin position="986"/>
        <end position="1032"/>
    </location>
</feature>
<dbReference type="Gene3D" id="3.30.40.10">
    <property type="entry name" value="Zinc/RING finger domain, C3HC4 (zinc finger)"/>
    <property type="match status" value="1"/>
</dbReference>
<organism evidence="17 18">
    <name type="scientific">Emiliania huxleyi (strain CCMP1516)</name>
    <dbReference type="NCBI Taxonomy" id="280463"/>
    <lineage>
        <taxon>Eukaryota</taxon>
        <taxon>Haptista</taxon>
        <taxon>Haptophyta</taxon>
        <taxon>Prymnesiophyceae</taxon>
        <taxon>Isochrysidales</taxon>
        <taxon>Noelaerhabdaceae</taxon>
        <taxon>Emiliania</taxon>
    </lineage>
</organism>
<proteinExistence type="predicted"/>
<dbReference type="PROSITE" id="PS51194">
    <property type="entry name" value="HELICASE_CTER"/>
    <property type="match status" value="1"/>
</dbReference>
<evidence type="ECO:0000256" key="5">
    <source>
        <dbReference type="ARBA" id="ARBA00022801"/>
    </source>
</evidence>
<evidence type="ECO:0000256" key="13">
    <source>
        <dbReference type="SAM" id="Phobius"/>
    </source>
</evidence>
<dbReference type="Proteomes" id="UP000013827">
    <property type="component" value="Unassembled WGS sequence"/>
</dbReference>
<keyword evidence="18" id="KW-1185">Reference proteome</keyword>
<keyword evidence="3 13" id="KW-0812">Transmembrane</keyword>
<dbReference type="Gene3D" id="3.40.50.300">
    <property type="entry name" value="P-loop containing nucleotide triphosphate hydrolases"/>
    <property type="match status" value="1"/>
</dbReference>
<dbReference type="GO" id="GO:0016787">
    <property type="term" value="F:hydrolase activity"/>
    <property type="evidence" value="ECO:0007669"/>
    <property type="project" value="UniProtKB-KW"/>
</dbReference>
<dbReference type="STRING" id="2903.R1CIY7"/>
<dbReference type="SUPFAM" id="SSF57850">
    <property type="entry name" value="RING/U-box"/>
    <property type="match status" value="1"/>
</dbReference>
<dbReference type="PANTHER" id="PTHR45626">
    <property type="entry name" value="TRANSCRIPTION TERMINATION FACTOR 2-RELATED"/>
    <property type="match status" value="1"/>
</dbReference>
<evidence type="ECO:0000259" key="15">
    <source>
        <dbReference type="PROSITE" id="PS51192"/>
    </source>
</evidence>
<keyword evidence="2" id="KW-0813">Transport</keyword>
<dbReference type="GO" id="GO:0008094">
    <property type="term" value="F:ATP-dependent activity, acting on DNA"/>
    <property type="evidence" value="ECO:0007669"/>
    <property type="project" value="TreeGrafter"/>
</dbReference>
<dbReference type="GO" id="GO:0006281">
    <property type="term" value="P:DNA repair"/>
    <property type="evidence" value="ECO:0007669"/>
    <property type="project" value="TreeGrafter"/>
</dbReference>
<feature type="domain" description="Helicase C-terminal" evidence="16">
    <location>
        <begin position="1080"/>
        <end position="1256"/>
    </location>
</feature>
<dbReference type="HOGENOM" id="CLU_245398_0_0_1"/>
<evidence type="ECO:0000256" key="6">
    <source>
        <dbReference type="ARBA" id="ARBA00022806"/>
    </source>
</evidence>
<name>A0A0D3JH43_EMIH1</name>
<keyword evidence="11" id="KW-0863">Zinc-finger</keyword>
<feature type="compositionally biased region" description="Low complexity" evidence="12">
    <location>
        <begin position="1217"/>
        <end position="1232"/>
    </location>
</feature>
<feature type="domain" description="Helicase ATP-binding" evidence="15">
    <location>
        <begin position="618"/>
        <end position="776"/>
    </location>
</feature>
<dbReference type="PANTHER" id="PTHR45626:SF38">
    <property type="entry name" value="DEAD-BOX PROTEIN"/>
    <property type="match status" value="1"/>
</dbReference>
<feature type="transmembrane region" description="Helical" evidence="13">
    <location>
        <begin position="1488"/>
        <end position="1505"/>
    </location>
</feature>
<evidence type="ECO:0000256" key="11">
    <source>
        <dbReference type="PROSITE-ProRule" id="PRU00175"/>
    </source>
</evidence>
<dbReference type="GO" id="GO:0005634">
    <property type="term" value="C:nucleus"/>
    <property type="evidence" value="ECO:0007669"/>
    <property type="project" value="TreeGrafter"/>
</dbReference>
<dbReference type="GeneID" id="17268375"/>
<comment type="subcellular location">
    <subcellularLocation>
        <location evidence="1">Membrane</location>
        <topology evidence="1">Multi-pass membrane protein</topology>
    </subcellularLocation>
</comment>
<dbReference type="GO" id="GO:0005254">
    <property type="term" value="F:chloride channel activity"/>
    <property type="evidence" value="ECO:0007669"/>
    <property type="project" value="InterPro"/>
</dbReference>
<evidence type="ECO:0000256" key="9">
    <source>
        <dbReference type="ARBA" id="ARBA00023065"/>
    </source>
</evidence>
<dbReference type="Pfam" id="PF00271">
    <property type="entry name" value="Helicase_C"/>
    <property type="match status" value="1"/>
</dbReference>
<evidence type="ECO:0000256" key="8">
    <source>
        <dbReference type="ARBA" id="ARBA00022989"/>
    </source>
</evidence>
<evidence type="ECO:0000313" key="18">
    <source>
        <dbReference type="Proteomes" id="UP000013827"/>
    </source>
</evidence>
<protein>
    <recommendedName>
        <fullName evidence="19">RING-type domain-containing protein</fullName>
    </recommendedName>
</protein>
<evidence type="ECO:0000256" key="10">
    <source>
        <dbReference type="ARBA" id="ARBA00023136"/>
    </source>
</evidence>
<sequence>MTTPRTRGGALAAKVAEVQSALVDAHAAPCPREISALLCAYDGSVPAVVDVLKNVEGSSALAAGSAEGASSSFARAGPVVKAVSPKTVASARGEAPLSSLSGSRANGKRKMERGGGAGGKRLAALSAALAESPEPVSAPDAPDGAPLLDDGVTLDETLCSITDFRALPASFWDRLHKEHANHPHSGGWTAVYQQEWPYSGYPYDAVYDVLLDPATGWQRARRVRPCLTGVQEWAASCTSSALSVHINDLDASLAEMLEHGFMQSETVDAIKSAVAEDQELLRGRDPPFSIRRLHFDVHELELTWPPEVAGTTRRLATARNRTQSYIHHIADIAHEDSTGVGVEPVPYDVRSSMAIEVLADSSALRPERIEFRHPCVRTMALPFGSYECDLPLREAFGSNADAHVWAANVSSLIGGLCDEPWESTGAWESRFRNPEIVFKGAVELDRVVTAGRAAGALRVLLSRPLTFATRVEVKKCTRRRLSVRVAVELRPLAFVPSASGSTLPIDDLSAVLRSVMSREPPRLVDQRLEDAIYIDERADGAVSGNARQGDYANRIMAALEAVSAVALKADEDELELPGLGVQLRPFQSFSVKWMLAKERLPEDLVAVHPELWYGRGCFHLWPPARGGCLFHEMGLGKTVQTIALCLASPRPANAPGTLVLCPVSLLANWGVELSKCLPAESRHLILDSIGKKKFKTNPDGLADYDIVLSSYSLLKGSPVLQLRWHRLAPDHPWLLFACPRHVLDESHEGIKNPRSVQSQLVQQIKASRRWCLSGSPCPLGPGDLAGQMSALQMPAYGIPSVFSARLDPLHNGKWVANGRAGSSKCFASEQPLLKFLCSCALRLKKDSVIAEDGQPIVSLPPLTREIRLLDASPTDAASYSRFHAQVRERVETLSRGGSLGVRRGSLASMLLSLRMACDHPSLALAAGERLREQQAQARTAASDAGVRAATPAEVLAEAKGSPKKVEWLEGLLAPYQDTAANGVPECSICLDENLTPALTSCDQPHAFCLSCILECCKQNIYGDHKYRCPLCRTQCALSSLVRLELAAPAADCPMADADADETESAAEEEEEVAARCRSTKLDALVAALREKPEEKSLVFTHFGATQKLVCERLFAEEIAFVKIASNATQPQRAKALHAFTSNPDARVFVLSMRAASHGLTLTSASRVILLEPGTSLAEEAQAIGRAHRFGQQRPVHVIKLAVKDTVEAKIINEIHGPSDAGPSDAGPSSAGGDESRPSATAQQALSVFPLVLRRVEIYFFIGLHVLLVLLKDELDVIIWEGSLSSLAGGTALMAFLLVFYNGQCYSRFIGFYEACTGMMGASQELVELIAVHLAEQPVAKWDAVRYLIASVLLTYYSAMGTMDRGWEELQRPKSIGEGGGELVCPPLLTAHEASLLQQFGNAFVPLHAWTVHALHVGFAQEARLRPSPATGSAALSEAADCVLRVRRAIAYIKNTLAMPIPFIYFHTLNLIMYSMYTIFAFAFTSLKVTVSVLMMVLAVFVFTSLREISCAFSDPFGDDDVDFPVENYMDDVRSLFAKLLGVATKGGGGGPDYEFCHERHLLSGEVSRYCVDVI</sequence>
<keyword evidence="9" id="KW-0406">Ion transport</keyword>
<dbReference type="Pfam" id="PF25539">
    <property type="entry name" value="Bestrophin_2"/>
    <property type="match status" value="1"/>
</dbReference>
<keyword evidence="10 13" id="KW-0472">Membrane</keyword>
<dbReference type="InterPro" id="IPR014001">
    <property type="entry name" value="Helicase_ATP-bd"/>
</dbReference>
<dbReference type="SUPFAM" id="SSF52540">
    <property type="entry name" value="P-loop containing nucleoside triphosphate hydrolases"/>
    <property type="match status" value="2"/>
</dbReference>
<dbReference type="InterPro" id="IPR000330">
    <property type="entry name" value="SNF2_N"/>
</dbReference>
<dbReference type="PROSITE" id="PS50089">
    <property type="entry name" value="ZF_RING_2"/>
    <property type="match status" value="1"/>
</dbReference>
<dbReference type="GO" id="GO:0005524">
    <property type="term" value="F:ATP binding"/>
    <property type="evidence" value="ECO:0007669"/>
    <property type="project" value="UniProtKB-KW"/>
</dbReference>
<dbReference type="PROSITE" id="PS51192">
    <property type="entry name" value="HELICASE_ATP_BIND_1"/>
    <property type="match status" value="1"/>
</dbReference>
<keyword evidence="11" id="KW-0479">Metal-binding</keyword>
<evidence type="ECO:0000259" key="16">
    <source>
        <dbReference type="PROSITE" id="PS51194"/>
    </source>
</evidence>
<evidence type="ECO:0000256" key="2">
    <source>
        <dbReference type="ARBA" id="ARBA00022448"/>
    </source>
</evidence>
<evidence type="ECO:0000256" key="7">
    <source>
        <dbReference type="ARBA" id="ARBA00022840"/>
    </source>
</evidence>
<dbReference type="eggNOG" id="KOG1001">
    <property type="taxonomic scope" value="Eukaryota"/>
</dbReference>
<evidence type="ECO:0000256" key="1">
    <source>
        <dbReference type="ARBA" id="ARBA00004141"/>
    </source>
</evidence>
<feature type="region of interest" description="Disordered" evidence="12">
    <location>
        <begin position="91"/>
        <end position="118"/>
    </location>
</feature>
<dbReference type="GO" id="GO:0016020">
    <property type="term" value="C:membrane"/>
    <property type="evidence" value="ECO:0007669"/>
    <property type="project" value="UniProtKB-SubCell"/>
</dbReference>
<dbReference type="SMART" id="SM00490">
    <property type="entry name" value="HELICc"/>
    <property type="match status" value="1"/>
</dbReference>
<dbReference type="InterPro" id="IPR049730">
    <property type="entry name" value="SNF2/RAD54-like_C"/>
</dbReference>
<feature type="transmembrane region" description="Helical" evidence="13">
    <location>
        <begin position="1462"/>
        <end position="1482"/>
    </location>
</feature>
<evidence type="ECO:0000259" key="14">
    <source>
        <dbReference type="PROSITE" id="PS50089"/>
    </source>
</evidence>
<dbReference type="RefSeq" id="XP_005775257.1">
    <property type="nucleotide sequence ID" value="XM_005775200.1"/>
</dbReference>
<feature type="transmembrane region" description="Helical" evidence="13">
    <location>
        <begin position="1277"/>
        <end position="1300"/>
    </location>
</feature>
<dbReference type="GO" id="GO:0008270">
    <property type="term" value="F:zinc ion binding"/>
    <property type="evidence" value="ECO:0007669"/>
    <property type="project" value="UniProtKB-KW"/>
</dbReference>
<reference evidence="17" key="2">
    <citation type="submission" date="2024-10" db="UniProtKB">
        <authorList>
            <consortium name="EnsemblProtists"/>
        </authorList>
    </citation>
    <scope>IDENTIFICATION</scope>
</reference>
<evidence type="ECO:0000256" key="3">
    <source>
        <dbReference type="ARBA" id="ARBA00022692"/>
    </source>
</evidence>
<dbReference type="InterPro" id="IPR038718">
    <property type="entry name" value="SNF2-like_sf"/>
</dbReference>
<dbReference type="SMART" id="SM00487">
    <property type="entry name" value="DEXDc"/>
    <property type="match status" value="1"/>
</dbReference>
<evidence type="ECO:0000256" key="12">
    <source>
        <dbReference type="SAM" id="MobiDB-lite"/>
    </source>
</evidence>
<keyword evidence="4" id="KW-0547">Nucleotide-binding</keyword>
<evidence type="ECO:0000256" key="4">
    <source>
        <dbReference type="ARBA" id="ARBA00022741"/>
    </source>
</evidence>
<dbReference type="InterPro" id="IPR001841">
    <property type="entry name" value="Znf_RING"/>
</dbReference>
<dbReference type="InterPro" id="IPR027417">
    <property type="entry name" value="P-loop_NTPase"/>
</dbReference>
<keyword evidence="11" id="KW-0862">Zinc</keyword>
<keyword evidence="5" id="KW-0378">Hydrolase</keyword>
<dbReference type="Gene3D" id="3.40.50.10810">
    <property type="entry name" value="Tandem AAA-ATPase domain"/>
    <property type="match status" value="1"/>
</dbReference>
<reference evidence="18" key="1">
    <citation type="journal article" date="2013" name="Nature">
        <title>Pan genome of the phytoplankton Emiliania underpins its global distribution.</title>
        <authorList>
            <person name="Read B.A."/>
            <person name="Kegel J."/>
            <person name="Klute M.J."/>
            <person name="Kuo A."/>
            <person name="Lefebvre S.C."/>
            <person name="Maumus F."/>
            <person name="Mayer C."/>
            <person name="Miller J."/>
            <person name="Monier A."/>
            <person name="Salamov A."/>
            <person name="Young J."/>
            <person name="Aguilar M."/>
            <person name="Claverie J.M."/>
            <person name="Frickenhaus S."/>
            <person name="Gonzalez K."/>
            <person name="Herman E.K."/>
            <person name="Lin Y.C."/>
            <person name="Napier J."/>
            <person name="Ogata H."/>
            <person name="Sarno A.F."/>
            <person name="Shmutz J."/>
            <person name="Schroeder D."/>
            <person name="de Vargas C."/>
            <person name="Verret F."/>
            <person name="von Dassow P."/>
            <person name="Valentin K."/>
            <person name="Van de Peer Y."/>
            <person name="Wheeler G."/>
            <person name="Dacks J.B."/>
            <person name="Delwiche C.F."/>
            <person name="Dyhrman S.T."/>
            <person name="Glockner G."/>
            <person name="John U."/>
            <person name="Richards T."/>
            <person name="Worden A.Z."/>
            <person name="Zhang X."/>
            <person name="Grigoriev I.V."/>
            <person name="Allen A.E."/>
            <person name="Bidle K."/>
            <person name="Borodovsky M."/>
            <person name="Bowler C."/>
            <person name="Brownlee C."/>
            <person name="Cock J.M."/>
            <person name="Elias M."/>
            <person name="Gladyshev V.N."/>
            <person name="Groth M."/>
            <person name="Guda C."/>
            <person name="Hadaegh A."/>
            <person name="Iglesias-Rodriguez M.D."/>
            <person name="Jenkins J."/>
            <person name="Jones B.M."/>
            <person name="Lawson T."/>
            <person name="Leese F."/>
            <person name="Lindquist E."/>
            <person name="Lobanov A."/>
            <person name="Lomsadze A."/>
            <person name="Malik S.B."/>
            <person name="Marsh M.E."/>
            <person name="Mackinder L."/>
            <person name="Mock T."/>
            <person name="Mueller-Roeber B."/>
            <person name="Pagarete A."/>
            <person name="Parker M."/>
            <person name="Probert I."/>
            <person name="Quesneville H."/>
            <person name="Raines C."/>
            <person name="Rensing S.A."/>
            <person name="Riano-Pachon D.M."/>
            <person name="Richier S."/>
            <person name="Rokitta S."/>
            <person name="Shiraiwa Y."/>
            <person name="Soanes D.M."/>
            <person name="van der Giezen M."/>
            <person name="Wahlund T.M."/>
            <person name="Williams B."/>
            <person name="Wilson W."/>
            <person name="Wolfe G."/>
            <person name="Wurch L.L."/>
        </authorList>
    </citation>
    <scope>NUCLEOTIDE SEQUENCE</scope>
</reference>
<keyword evidence="8 13" id="KW-1133">Transmembrane helix</keyword>
<dbReference type="InterPro" id="IPR050628">
    <property type="entry name" value="SNF2_RAD54_helicase_TF"/>
</dbReference>